<dbReference type="NCBIfam" id="TIGR03930">
    <property type="entry name" value="WXG100_ESAT6"/>
    <property type="match status" value="1"/>
</dbReference>
<evidence type="ECO:0000313" key="2">
    <source>
        <dbReference type="EMBL" id="UQN15558.1"/>
    </source>
</evidence>
<name>A0ABY4MYN6_9MICO</name>
<evidence type="ECO:0000256" key="1">
    <source>
        <dbReference type="RuleBase" id="RU362001"/>
    </source>
</evidence>
<dbReference type="EMBL" id="CP097160">
    <property type="protein sequence ID" value="UQN15558.1"/>
    <property type="molecule type" value="Genomic_DNA"/>
</dbReference>
<organism evidence="2">
    <name type="scientific">Gulosibacter sediminis</name>
    <dbReference type="NCBI Taxonomy" id="1729695"/>
    <lineage>
        <taxon>Bacteria</taxon>
        <taxon>Bacillati</taxon>
        <taxon>Actinomycetota</taxon>
        <taxon>Actinomycetes</taxon>
        <taxon>Micrococcales</taxon>
        <taxon>Microbacteriaceae</taxon>
        <taxon>Gulosibacter</taxon>
    </lineage>
</organism>
<dbReference type="Pfam" id="PF06013">
    <property type="entry name" value="WXG100"/>
    <property type="match status" value="1"/>
</dbReference>
<dbReference type="SUPFAM" id="SSF140453">
    <property type="entry name" value="EsxAB dimer-like"/>
    <property type="match status" value="1"/>
</dbReference>
<accession>A0ABY4MYN6</accession>
<dbReference type="InterPro" id="IPR010310">
    <property type="entry name" value="T7SS_ESAT-6-like"/>
</dbReference>
<comment type="similarity">
    <text evidence="1">Belongs to the WXG100 family.</text>
</comment>
<dbReference type="InterPro" id="IPR036689">
    <property type="entry name" value="ESAT-6-like_sf"/>
</dbReference>
<reference evidence="2" key="1">
    <citation type="submission" date="2022-05" db="EMBL/GenBank/DDBJ databases">
        <title>Complete genome sequence of toluene-degrading Gulosibacter sediminis strain ACHW.36C.</title>
        <authorList>
            <person name="Wai A.C."/>
            <person name="Lai G.K."/>
            <person name="Griffin S.D."/>
            <person name="Leung F.C."/>
        </authorList>
    </citation>
    <scope>NUCLEOTIDE SEQUENCE [LARGE SCALE GENOMIC DNA]</scope>
    <source>
        <strain evidence="2">ACHW.36C</strain>
    </source>
</reference>
<sequence length="96" mass="10469">MAKFTVDSEIIQSAVSTVQIDIESVRTAATQLTTHLTSLQGSWQGQAQAQFQGIVDQWKSTQGQVETSIEQINQALSSAGVHYGNTENDVIRLFTV</sequence>
<dbReference type="Gene3D" id="1.10.287.1060">
    <property type="entry name" value="ESAT-6-like"/>
    <property type="match status" value="1"/>
</dbReference>
<proteinExistence type="inferred from homology"/>
<gene>
    <name evidence="2" type="ORF">M3M28_03610</name>
</gene>
<protein>
    <recommendedName>
        <fullName evidence="1">ESAT-6-like protein</fullName>
    </recommendedName>
</protein>